<evidence type="ECO:0000256" key="3">
    <source>
        <dbReference type="SAM" id="SignalP"/>
    </source>
</evidence>
<feature type="chain" id="PRO_5004024796" description="Mid2 domain-containing protein" evidence="3">
    <location>
        <begin position="23"/>
        <end position="307"/>
    </location>
</feature>
<reference evidence="4 5" key="1">
    <citation type="journal article" date="2012" name="PLoS Pathog.">
        <title>Diverse lifestyles and strategies of plant pathogenesis encoded in the genomes of eighteen Dothideomycetes fungi.</title>
        <authorList>
            <person name="Ohm R.A."/>
            <person name="Feau N."/>
            <person name="Henrissat B."/>
            <person name="Schoch C.L."/>
            <person name="Horwitz B.A."/>
            <person name="Barry K.W."/>
            <person name="Condon B.J."/>
            <person name="Copeland A.C."/>
            <person name="Dhillon B."/>
            <person name="Glaser F."/>
            <person name="Hesse C.N."/>
            <person name="Kosti I."/>
            <person name="LaButti K."/>
            <person name="Lindquist E.A."/>
            <person name="Lucas S."/>
            <person name="Salamov A.A."/>
            <person name="Bradshaw R.E."/>
            <person name="Ciuffetti L."/>
            <person name="Hamelin R.C."/>
            <person name="Kema G.H.J."/>
            <person name="Lawrence C."/>
            <person name="Scott J.A."/>
            <person name="Spatafora J.W."/>
            <person name="Turgeon B.G."/>
            <person name="de Wit P.J.G.M."/>
            <person name="Zhong S."/>
            <person name="Goodwin S.B."/>
            <person name="Grigoriev I.V."/>
        </authorList>
    </citation>
    <scope>NUCLEOTIDE SEQUENCE [LARGE SCALE GENOMIC DNA]</scope>
    <source>
        <strain evidence="5">ND90Pr / ATCC 201652</strain>
    </source>
</reference>
<sequence>MMLPRFLLVISQIASAAGYCYSRNGTTLLNAAFQPCKSTTKYSACCMTNHSGAGDIGIADDVCMENGLCQNYAVYNGNNEGEQVWSRQGCTDPLWNSPYCLGDVCNKPEYADKWGNVGVHNCGGKNWCCGEKTCCGDKGKIFELAATVGPTSILSSATPLSSVTPASSATTSSASMPTSSSTSKGDISSGGLSTGVQAGIGVGVAIFGIVVAAIAWLISRSIRSSGGKDSPSDGSTLHTDVSQAEKQPLHVHAHELRSTHGYGELGHRENAELAAINLPQELEARRQNVHQGIRVPEAQSETYHFVS</sequence>
<evidence type="ECO:0000313" key="5">
    <source>
        <dbReference type="Proteomes" id="UP000016934"/>
    </source>
</evidence>
<dbReference type="OMA" id="GTICCAL"/>
<dbReference type="KEGG" id="bsc:COCSADRAFT_193940"/>
<dbReference type="STRING" id="665912.M2RVP0"/>
<evidence type="ECO:0000256" key="2">
    <source>
        <dbReference type="SAM" id="Phobius"/>
    </source>
</evidence>
<dbReference type="RefSeq" id="XP_007704918.1">
    <property type="nucleotide sequence ID" value="XM_007706728.1"/>
</dbReference>
<evidence type="ECO:0008006" key="6">
    <source>
        <dbReference type="Google" id="ProtNLM"/>
    </source>
</evidence>
<keyword evidence="3" id="KW-0732">Signal</keyword>
<feature type="region of interest" description="Disordered" evidence="1">
    <location>
        <begin position="158"/>
        <end position="190"/>
    </location>
</feature>
<dbReference type="EMBL" id="KB445653">
    <property type="protein sequence ID" value="EMD59118.1"/>
    <property type="molecule type" value="Genomic_DNA"/>
</dbReference>
<feature type="transmembrane region" description="Helical" evidence="2">
    <location>
        <begin position="198"/>
        <end position="218"/>
    </location>
</feature>
<proteinExistence type="predicted"/>
<keyword evidence="2" id="KW-1133">Transmembrane helix</keyword>
<dbReference type="GeneID" id="19133871"/>
<organism evidence="4 5">
    <name type="scientific">Cochliobolus sativus (strain ND90Pr / ATCC 201652)</name>
    <name type="common">Common root rot and spot blotch fungus</name>
    <name type="synonym">Bipolaris sorokiniana</name>
    <dbReference type="NCBI Taxonomy" id="665912"/>
    <lineage>
        <taxon>Eukaryota</taxon>
        <taxon>Fungi</taxon>
        <taxon>Dikarya</taxon>
        <taxon>Ascomycota</taxon>
        <taxon>Pezizomycotina</taxon>
        <taxon>Dothideomycetes</taxon>
        <taxon>Pleosporomycetidae</taxon>
        <taxon>Pleosporales</taxon>
        <taxon>Pleosporineae</taxon>
        <taxon>Pleosporaceae</taxon>
        <taxon>Bipolaris</taxon>
    </lineage>
</organism>
<dbReference type="eggNOG" id="ENOG502SV8X">
    <property type="taxonomic scope" value="Eukaryota"/>
</dbReference>
<keyword evidence="5" id="KW-1185">Reference proteome</keyword>
<dbReference type="OrthoDB" id="3695367at2759"/>
<dbReference type="Proteomes" id="UP000016934">
    <property type="component" value="Unassembled WGS sequence"/>
</dbReference>
<evidence type="ECO:0000256" key="1">
    <source>
        <dbReference type="SAM" id="MobiDB-lite"/>
    </source>
</evidence>
<keyword evidence="2" id="KW-0472">Membrane</keyword>
<evidence type="ECO:0000313" key="4">
    <source>
        <dbReference type="EMBL" id="EMD59118.1"/>
    </source>
</evidence>
<keyword evidence="2" id="KW-0812">Transmembrane</keyword>
<protein>
    <recommendedName>
        <fullName evidence="6">Mid2 domain-containing protein</fullName>
    </recommendedName>
</protein>
<accession>M2RVP0</accession>
<dbReference type="HOGENOM" id="CLU_055859_5_0_1"/>
<gene>
    <name evidence="4" type="ORF">COCSADRAFT_193940</name>
</gene>
<dbReference type="AlphaFoldDB" id="M2RVP0"/>
<name>M2RVP0_COCSN</name>
<reference evidence="5" key="2">
    <citation type="journal article" date="2013" name="PLoS Genet.">
        <title>Comparative genome structure, secondary metabolite, and effector coding capacity across Cochliobolus pathogens.</title>
        <authorList>
            <person name="Condon B.J."/>
            <person name="Leng Y."/>
            <person name="Wu D."/>
            <person name="Bushley K.E."/>
            <person name="Ohm R.A."/>
            <person name="Otillar R."/>
            <person name="Martin J."/>
            <person name="Schackwitz W."/>
            <person name="Grimwood J."/>
            <person name="MohdZainudin N."/>
            <person name="Xue C."/>
            <person name="Wang R."/>
            <person name="Manning V.A."/>
            <person name="Dhillon B."/>
            <person name="Tu Z.J."/>
            <person name="Steffenson B.J."/>
            <person name="Salamov A."/>
            <person name="Sun H."/>
            <person name="Lowry S."/>
            <person name="LaButti K."/>
            <person name="Han J."/>
            <person name="Copeland A."/>
            <person name="Lindquist E."/>
            <person name="Barry K."/>
            <person name="Schmutz J."/>
            <person name="Baker S.E."/>
            <person name="Ciuffetti L.M."/>
            <person name="Grigoriev I.V."/>
            <person name="Zhong S."/>
            <person name="Turgeon B.G."/>
        </authorList>
    </citation>
    <scope>NUCLEOTIDE SEQUENCE [LARGE SCALE GENOMIC DNA]</scope>
    <source>
        <strain evidence="5">ND90Pr / ATCC 201652</strain>
    </source>
</reference>
<feature type="signal peptide" evidence="3">
    <location>
        <begin position="1"/>
        <end position="22"/>
    </location>
</feature>